<feature type="signal peptide" evidence="1">
    <location>
        <begin position="1"/>
        <end position="24"/>
    </location>
</feature>
<dbReference type="InterPro" id="IPR051702">
    <property type="entry name" value="SH3_domain_YSC84-like"/>
</dbReference>
<dbReference type="GO" id="GO:0035091">
    <property type="term" value="F:phosphatidylinositol binding"/>
    <property type="evidence" value="ECO:0007669"/>
    <property type="project" value="TreeGrafter"/>
</dbReference>
<evidence type="ECO:0000256" key="1">
    <source>
        <dbReference type="SAM" id="SignalP"/>
    </source>
</evidence>
<reference evidence="4" key="1">
    <citation type="submission" date="2011-01" db="EMBL/GenBank/DDBJ databases">
        <title>Complete sequence of chromosome of Acidobacterium sp. MP5ACTX9.</title>
        <authorList>
            <consortium name="US DOE Joint Genome Institute"/>
            <person name="Lucas S."/>
            <person name="Copeland A."/>
            <person name="Lapidus A."/>
            <person name="Cheng J.-F."/>
            <person name="Goodwin L."/>
            <person name="Pitluck S."/>
            <person name="Teshima H."/>
            <person name="Detter J.C."/>
            <person name="Han C."/>
            <person name="Tapia R."/>
            <person name="Land M."/>
            <person name="Hauser L."/>
            <person name="Kyrpides N."/>
            <person name="Ivanova N."/>
            <person name="Ovchinnikova G."/>
            <person name="Pagani I."/>
            <person name="Rawat S.R."/>
            <person name="Mannisto M."/>
            <person name="Haggblom M.M."/>
            <person name="Woyke T."/>
        </authorList>
    </citation>
    <scope>NUCLEOTIDE SEQUENCE [LARGE SCALE GENOMIC DNA]</scope>
    <source>
        <strain evidence="4">MP5ACTX9</strain>
    </source>
</reference>
<dbReference type="PANTHER" id="PTHR15629:SF2">
    <property type="entry name" value="SH3 DOMAIN-CONTAINING YSC84-LIKE PROTEIN 1"/>
    <property type="match status" value="1"/>
</dbReference>
<keyword evidence="4" id="KW-1185">Reference proteome</keyword>
<evidence type="ECO:0000313" key="3">
    <source>
        <dbReference type="EMBL" id="ADW69624.1"/>
    </source>
</evidence>
<dbReference type="PaxDb" id="1198114-AciX9_2599"/>
<dbReference type="AlphaFoldDB" id="E8WWG0"/>
<proteinExistence type="predicted"/>
<dbReference type="HOGENOM" id="CLU_015320_4_0_0"/>
<protein>
    <recommendedName>
        <fullName evidence="2">Ysc84 actin-binding domain-containing protein</fullName>
    </recommendedName>
</protein>
<dbReference type="RefSeq" id="WP_013580939.1">
    <property type="nucleotide sequence ID" value="NC_015064.1"/>
</dbReference>
<feature type="domain" description="Ysc84 actin-binding" evidence="2">
    <location>
        <begin position="104"/>
        <end position="225"/>
    </location>
</feature>
<dbReference type="eggNOG" id="COG2930">
    <property type="taxonomic scope" value="Bacteria"/>
</dbReference>
<dbReference type="InterPro" id="IPR007461">
    <property type="entry name" value="Ysc84_actin-binding"/>
</dbReference>
<accession>E8WWG0</accession>
<dbReference type="KEGG" id="acm:AciX9_2599"/>
<name>E8WWG0_GRATM</name>
<gene>
    <name evidence="3" type="ordered locus">AciX9_2599</name>
</gene>
<dbReference type="STRING" id="1198114.AciX9_2599"/>
<evidence type="ECO:0000259" key="2">
    <source>
        <dbReference type="Pfam" id="PF04366"/>
    </source>
</evidence>
<organism evidence="4">
    <name type="scientific">Granulicella tundricola (strain ATCC BAA-1859 / DSM 23138 / MP5ACTX9)</name>
    <dbReference type="NCBI Taxonomy" id="1198114"/>
    <lineage>
        <taxon>Bacteria</taxon>
        <taxon>Pseudomonadati</taxon>
        <taxon>Acidobacteriota</taxon>
        <taxon>Terriglobia</taxon>
        <taxon>Terriglobales</taxon>
        <taxon>Acidobacteriaceae</taxon>
        <taxon>Granulicella</taxon>
    </lineage>
</organism>
<evidence type="ECO:0000313" key="4">
    <source>
        <dbReference type="Proteomes" id="UP000000343"/>
    </source>
</evidence>
<feature type="chain" id="PRO_5005345680" description="Ysc84 actin-binding domain-containing protein" evidence="1">
    <location>
        <begin position="25"/>
        <end position="234"/>
    </location>
</feature>
<dbReference type="Pfam" id="PF04366">
    <property type="entry name" value="Ysc84"/>
    <property type="match status" value="1"/>
</dbReference>
<dbReference type="EMBL" id="CP002480">
    <property type="protein sequence ID" value="ADW69624.1"/>
    <property type="molecule type" value="Genomic_DNA"/>
</dbReference>
<keyword evidence="1" id="KW-0732">Signal</keyword>
<dbReference type="PANTHER" id="PTHR15629">
    <property type="entry name" value="SH3YL1 PROTEIN"/>
    <property type="match status" value="1"/>
</dbReference>
<dbReference type="Proteomes" id="UP000000343">
    <property type="component" value="Chromosome"/>
</dbReference>
<sequence length="234" mass="24347">MNKQFAGSVAALALIAGAVQVSMAQGDKPKLDERLGSAKAVIQEIMATPDKGIPQSILSSASCVVVVPSFKKGAFVVGGQYGQGVATCRTPHGWSSPVFVRLEGGSFGFQIGGQSTDLVLIAMNKNGLQDMLKAKFKLGADAAASAGPVGRNAQAGTDWKLNAEFLTYSRSKGLFAGLDLDGTVLSQNGDDTRAFYGSDVPFEGVLEGNQPTPPAARPFVGTVAKYFIVSRDAQ</sequence>
<dbReference type="CDD" id="cd11524">
    <property type="entry name" value="SYLF"/>
    <property type="match status" value="1"/>
</dbReference>